<dbReference type="PANTHER" id="PTHR47718">
    <property type="entry name" value="OS01G0519700 PROTEIN"/>
    <property type="match status" value="1"/>
</dbReference>
<keyword evidence="4" id="KW-1185">Reference proteome</keyword>
<evidence type="ECO:0000259" key="1">
    <source>
        <dbReference type="Pfam" id="PF10551"/>
    </source>
</evidence>
<comment type="caution">
    <text evidence="3">The sequence shown here is derived from an EMBL/GenBank/DDBJ whole genome shotgun (WGS) entry which is preliminary data.</text>
</comment>
<sequence length="435" mass="50823">MSVSDWKLLIVVHSLDKVKTIAKSNGVCQYRTHNLVGSTEFSFKCSQYRKYPIFIYELKATVSDDDPNSITIMFKNAHSHEYRNDTTRLPSPVRQSVAKYVEIGFRSAFLKEHPNIPVPSNQLTAIVQTERRRNRVEIFSVFDFQQWCDIHRDGSVPHSTFVSYYFINDINDLFVLFTTKQLIRRIQQSPLIQIDATYKVTWNELPLLVFGASDCKRNFKPFGVALVSEDEDASCYEHLFNSLRSLSIQELHQPYYPRFVMADGAPGITAAQNKRFPNSKHFMCWFHIMQKCRVHRNLMTQSKWKEVDKEIHDRADSSVTSFYEYFKKQWTEKLPSWYEGSALNLPSTNNGCESFNAKIKREYTLRNKLHLSSFLPKIESMLEDWSKDSDINPFAVQTPISSENELAAYEWSMDINRSRIHHWYNNFYVVPSSSG</sequence>
<evidence type="ECO:0000313" key="2">
    <source>
        <dbReference type="EMBL" id="CAF1484455.1"/>
    </source>
</evidence>
<gene>
    <name evidence="2" type="ORF">EDS130_LOCUS41636</name>
    <name evidence="3" type="ORF">XAT740_LOCUS54370</name>
</gene>
<accession>A0A816EAN4</accession>
<dbReference type="Proteomes" id="UP000663828">
    <property type="component" value="Unassembled WGS sequence"/>
</dbReference>
<dbReference type="EMBL" id="CAJNOJ010000560">
    <property type="protein sequence ID" value="CAF1484455.1"/>
    <property type="molecule type" value="Genomic_DNA"/>
</dbReference>
<dbReference type="InterPro" id="IPR018289">
    <property type="entry name" value="MULE_transposase_dom"/>
</dbReference>
<evidence type="ECO:0000313" key="4">
    <source>
        <dbReference type="Proteomes" id="UP000663828"/>
    </source>
</evidence>
<proteinExistence type="predicted"/>
<evidence type="ECO:0000313" key="3">
    <source>
        <dbReference type="EMBL" id="CAF1647476.1"/>
    </source>
</evidence>
<organism evidence="3 4">
    <name type="scientific">Adineta ricciae</name>
    <name type="common">Rotifer</name>
    <dbReference type="NCBI Taxonomy" id="249248"/>
    <lineage>
        <taxon>Eukaryota</taxon>
        <taxon>Metazoa</taxon>
        <taxon>Spiralia</taxon>
        <taxon>Gnathifera</taxon>
        <taxon>Rotifera</taxon>
        <taxon>Eurotatoria</taxon>
        <taxon>Bdelloidea</taxon>
        <taxon>Adinetida</taxon>
        <taxon>Adinetidae</taxon>
        <taxon>Adineta</taxon>
    </lineage>
</organism>
<dbReference type="PANTHER" id="PTHR47718:SF7">
    <property type="entry name" value="PROTEIN FAR1-RELATED SEQUENCE"/>
    <property type="match status" value="1"/>
</dbReference>
<feature type="domain" description="MULE transposase" evidence="1">
    <location>
        <begin position="192"/>
        <end position="291"/>
    </location>
</feature>
<dbReference type="EMBL" id="CAJNOR010009718">
    <property type="protein sequence ID" value="CAF1647476.1"/>
    <property type="molecule type" value="Genomic_DNA"/>
</dbReference>
<dbReference type="Proteomes" id="UP000663852">
    <property type="component" value="Unassembled WGS sequence"/>
</dbReference>
<protein>
    <recommendedName>
        <fullName evidence="1">MULE transposase domain-containing protein</fullName>
    </recommendedName>
</protein>
<dbReference type="AlphaFoldDB" id="A0A816EAN4"/>
<dbReference type="Pfam" id="PF10551">
    <property type="entry name" value="MULE"/>
    <property type="match status" value="1"/>
</dbReference>
<name>A0A816EAN4_ADIRI</name>
<dbReference type="OrthoDB" id="10024609at2759"/>
<reference evidence="3" key="1">
    <citation type="submission" date="2021-02" db="EMBL/GenBank/DDBJ databases">
        <authorList>
            <person name="Nowell W R."/>
        </authorList>
    </citation>
    <scope>NUCLEOTIDE SEQUENCE</scope>
</reference>